<evidence type="ECO:0000256" key="2">
    <source>
        <dbReference type="SAM" id="SignalP"/>
    </source>
</evidence>
<keyword evidence="1" id="KW-0472">Membrane</keyword>
<dbReference type="PANTHER" id="PTHR33512:SF14">
    <property type="entry name" value="EXPRESSED PROTEIN"/>
    <property type="match status" value="1"/>
</dbReference>
<keyword evidence="1" id="KW-1133">Transmembrane helix</keyword>
<proteinExistence type="predicted"/>
<evidence type="ECO:0000256" key="1">
    <source>
        <dbReference type="SAM" id="Phobius"/>
    </source>
</evidence>
<gene>
    <name evidence="4" type="primary">LOC103705920</name>
</gene>
<protein>
    <submittedName>
        <fullName evidence="4">Uncharacterized protein LOC103705920</fullName>
    </submittedName>
</protein>
<dbReference type="KEGG" id="pda:103705920"/>
<keyword evidence="2" id="KW-0732">Signal</keyword>
<feature type="signal peptide" evidence="2">
    <location>
        <begin position="1"/>
        <end position="19"/>
    </location>
</feature>
<name>A0A8B7BYL7_PHODC</name>
<dbReference type="GeneID" id="103705920"/>
<organism evidence="3 4">
    <name type="scientific">Phoenix dactylifera</name>
    <name type="common">Date palm</name>
    <dbReference type="NCBI Taxonomy" id="42345"/>
    <lineage>
        <taxon>Eukaryota</taxon>
        <taxon>Viridiplantae</taxon>
        <taxon>Streptophyta</taxon>
        <taxon>Embryophyta</taxon>
        <taxon>Tracheophyta</taxon>
        <taxon>Spermatophyta</taxon>
        <taxon>Magnoliopsida</taxon>
        <taxon>Liliopsida</taxon>
        <taxon>Arecaceae</taxon>
        <taxon>Coryphoideae</taxon>
        <taxon>Phoeniceae</taxon>
        <taxon>Phoenix</taxon>
    </lineage>
</organism>
<feature type="transmembrane region" description="Helical" evidence="1">
    <location>
        <begin position="238"/>
        <end position="261"/>
    </location>
</feature>
<accession>A0A8B7BYL7</accession>
<dbReference type="OrthoDB" id="1925347at2759"/>
<dbReference type="AlphaFoldDB" id="A0A8B7BYL7"/>
<dbReference type="Pfam" id="PF06697">
    <property type="entry name" value="DUF1191"/>
    <property type="match status" value="1"/>
</dbReference>
<reference evidence="4" key="2">
    <citation type="submission" date="2025-08" db="UniProtKB">
        <authorList>
            <consortium name="RefSeq"/>
        </authorList>
    </citation>
    <scope>IDENTIFICATION</scope>
    <source>
        <tissue evidence="4">Young leaves</tissue>
    </source>
</reference>
<evidence type="ECO:0000313" key="4">
    <source>
        <dbReference type="RefSeq" id="XP_008788048.2"/>
    </source>
</evidence>
<dbReference type="InterPro" id="IPR010605">
    <property type="entry name" value="DUF1191"/>
</dbReference>
<keyword evidence="1" id="KW-0812">Transmembrane</keyword>
<dbReference type="GO" id="GO:0016020">
    <property type="term" value="C:membrane"/>
    <property type="evidence" value="ECO:0007669"/>
    <property type="project" value="TreeGrafter"/>
</dbReference>
<dbReference type="Proteomes" id="UP000228380">
    <property type="component" value="Chromosome 12"/>
</dbReference>
<sequence>MESVHHFMIILVLVGVLSAYQYKAQSTGGSIISSRSLDALLQDYAFRAFVRPRTGIQYDGQVPSNITGIKIAALRLRSGSLYNRGVSFKEFHIPKGVIVQPYVERLVLVYQNLGNWSSTYYNLPGFTYLTPVLGLLAYDAVNLSANNLPELGVIVSKSPISINFTNVSMAPSARCVYFNLDGIPEFGDLVSSSACLTYRQGHFSIVVNTSGVAPSPAPSEVPSPSPSPVRAKRNASKVWKIVGAVVGGFAALVLLALLVAWMCRYRQKRKVAEMERHADVGEALQMARVGTTQAPLASGTRTQPVLENEYVA</sequence>
<keyword evidence="3" id="KW-1185">Reference proteome</keyword>
<dbReference type="RefSeq" id="XP_008788048.2">
    <property type="nucleotide sequence ID" value="XM_008789826.4"/>
</dbReference>
<evidence type="ECO:0000313" key="3">
    <source>
        <dbReference type="Proteomes" id="UP000228380"/>
    </source>
</evidence>
<feature type="chain" id="PRO_5034079074" evidence="2">
    <location>
        <begin position="20"/>
        <end position="312"/>
    </location>
</feature>
<dbReference type="PANTHER" id="PTHR33512">
    <property type="entry name" value="PROTEIN, PUTATIVE (DUF1191)-RELATED"/>
    <property type="match status" value="1"/>
</dbReference>
<reference evidence="3" key="1">
    <citation type="journal article" date="2019" name="Nat. Commun.">
        <title>Genome-wide association mapping of date palm fruit traits.</title>
        <authorList>
            <person name="Hazzouri K.M."/>
            <person name="Gros-Balthazard M."/>
            <person name="Flowers J.M."/>
            <person name="Copetti D."/>
            <person name="Lemansour A."/>
            <person name="Lebrun M."/>
            <person name="Masmoudi K."/>
            <person name="Ferrand S."/>
            <person name="Dhar M.I."/>
            <person name="Fresquez Z.A."/>
            <person name="Rosas U."/>
            <person name="Zhang J."/>
            <person name="Talag J."/>
            <person name="Lee S."/>
            <person name="Kudrna D."/>
            <person name="Powell R.F."/>
            <person name="Leitch I.J."/>
            <person name="Krueger R.R."/>
            <person name="Wing R.A."/>
            <person name="Amiri K.M.A."/>
            <person name="Purugganan M.D."/>
        </authorList>
    </citation>
    <scope>NUCLEOTIDE SEQUENCE [LARGE SCALE GENOMIC DNA]</scope>
    <source>
        <strain evidence="3">cv. Khalas</strain>
    </source>
</reference>